<feature type="transmembrane region" description="Helical" evidence="1">
    <location>
        <begin position="75"/>
        <end position="93"/>
    </location>
</feature>
<organism evidence="2 3">
    <name type="scientific">Candidatus Portnoybacteria bacterium CG06_land_8_20_14_3_00_39_12</name>
    <dbReference type="NCBI Taxonomy" id="1974809"/>
    <lineage>
        <taxon>Bacteria</taxon>
        <taxon>Candidatus Portnoyibacteriota</taxon>
    </lineage>
</organism>
<comment type="caution">
    <text evidence="2">The sequence shown here is derived from an EMBL/GenBank/DDBJ whole genome shotgun (WGS) entry which is preliminary data.</text>
</comment>
<gene>
    <name evidence="2" type="ORF">COS76_02100</name>
</gene>
<sequence length="268" mass="29580">MSLLALIVFGFAPSFIWLFFYLRKDKHPESNSAVLKIFFWGMLIAPVALVLELLLSIPFKQVLSGETGMLLGQPLWVGLFLVAVVPALVEEFLKYQVVGQKVLKSSYFDEPLDIMLYMVIAGLGFAAVENLTQTITLYVEGKSYASIAAIILGRFLGATLLHTLSCGIFGYFIACSLIHIKQKIRWLFSGFAFACLIHFCYNGILLMVSRTQSAAGAVESTAGPLGSMLLSNSFYYFIGLLLFLLVLAIVNAALFKRLKNQSSTCQIN</sequence>
<dbReference type="PANTHER" id="PTHR36844:SF1">
    <property type="entry name" value="PROTEASE PRSW"/>
    <property type="match status" value="1"/>
</dbReference>
<evidence type="ECO:0000313" key="2">
    <source>
        <dbReference type="EMBL" id="PIU75188.1"/>
    </source>
</evidence>
<keyword evidence="1" id="KW-0472">Membrane</keyword>
<accession>A0A2M7AX27</accession>
<dbReference type="Pfam" id="PF13367">
    <property type="entry name" value="PrsW-protease"/>
    <property type="match status" value="1"/>
</dbReference>
<dbReference type="Proteomes" id="UP000228775">
    <property type="component" value="Unassembled WGS sequence"/>
</dbReference>
<evidence type="ECO:0000256" key="1">
    <source>
        <dbReference type="SAM" id="Phobius"/>
    </source>
</evidence>
<protein>
    <recommendedName>
        <fullName evidence="4">Protease PrsW</fullName>
    </recommendedName>
</protein>
<feature type="transmembrane region" description="Helical" evidence="1">
    <location>
        <begin position="114"/>
        <end position="132"/>
    </location>
</feature>
<keyword evidence="1" id="KW-1133">Transmembrane helix</keyword>
<feature type="transmembrane region" description="Helical" evidence="1">
    <location>
        <begin position="6"/>
        <end position="22"/>
    </location>
</feature>
<feature type="transmembrane region" description="Helical" evidence="1">
    <location>
        <begin position="34"/>
        <end position="55"/>
    </location>
</feature>
<dbReference type="InterPro" id="IPR026898">
    <property type="entry name" value="PrsW"/>
</dbReference>
<dbReference type="GO" id="GO:0008233">
    <property type="term" value="F:peptidase activity"/>
    <property type="evidence" value="ECO:0007669"/>
    <property type="project" value="InterPro"/>
</dbReference>
<evidence type="ECO:0000313" key="3">
    <source>
        <dbReference type="Proteomes" id="UP000228775"/>
    </source>
</evidence>
<dbReference type="AlphaFoldDB" id="A0A2M7AX27"/>
<feature type="transmembrane region" description="Helical" evidence="1">
    <location>
        <begin position="144"/>
        <end position="174"/>
    </location>
</feature>
<keyword evidence="1" id="KW-0812">Transmembrane</keyword>
<dbReference type="EMBL" id="PEVY01000045">
    <property type="protein sequence ID" value="PIU75188.1"/>
    <property type="molecule type" value="Genomic_DNA"/>
</dbReference>
<reference evidence="3" key="1">
    <citation type="submission" date="2017-09" db="EMBL/GenBank/DDBJ databases">
        <title>Depth-based differentiation of microbial function through sediment-hosted aquifers and enrichment of novel symbionts in the deep terrestrial subsurface.</title>
        <authorList>
            <person name="Probst A.J."/>
            <person name="Ladd B."/>
            <person name="Jarett J.K."/>
            <person name="Geller-Mcgrath D.E."/>
            <person name="Sieber C.M.K."/>
            <person name="Emerson J.B."/>
            <person name="Anantharaman K."/>
            <person name="Thomas B.C."/>
            <person name="Malmstrom R."/>
            <person name="Stieglmeier M."/>
            <person name="Klingl A."/>
            <person name="Woyke T."/>
            <person name="Ryan C.M."/>
            <person name="Banfield J.F."/>
        </authorList>
    </citation>
    <scope>NUCLEOTIDE SEQUENCE [LARGE SCALE GENOMIC DNA]</scope>
</reference>
<feature type="transmembrane region" description="Helical" evidence="1">
    <location>
        <begin position="186"/>
        <end position="208"/>
    </location>
</feature>
<feature type="transmembrane region" description="Helical" evidence="1">
    <location>
        <begin position="234"/>
        <end position="254"/>
    </location>
</feature>
<name>A0A2M7AX27_9BACT</name>
<dbReference type="PANTHER" id="PTHR36844">
    <property type="entry name" value="PROTEASE PRSW"/>
    <property type="match status" value="1"/>
</dbReference>
<proteinExistence type="predicted"/>
<evidence type="ECO:0008006" key="4">
    <source>
        <dbReference type="Google" id="ProtNLM"/>
    </source>
</evidence>